<feature type="transmembrane region" description="Helical" evidence="12">
    <location>
        <begin position="61"/>
        <end position="81"/>
    </location>
</feature>
<dbReference type="CDD" id="cd06261">
    <property type="entry name" value="TM_PBP2"/>
    <property type="match status" value="1"/>
</dbReference>
<dbReference type="InterPro" id="IPR043429">
    <property type="entry name" value="ArtM/GltK/GlnP/TcyL/YhdX-like"/>
</dbReference>
<dbReference type="Proteomes" id="UP000199524">
    <property type="component" value="Chromosome I"/>
</dbReference>
<evidence type="ECO:0000256" key="8">
    <source>
        <dbReference type="ARBA" id="ARBA00023136"/>
    </source>
</evidence>
<proteinExistence type="inferred from homology"/>
<dbReference type="PANTHER" id="PTHR30614:SF21">
    <property type="entry name" value="AMINO ACID ABC TRANSPORTER PERMEASE"/>
    <property type="match status" value="1"/>
</dbReference>
<dbReference type="GeneID" id="300208657"/>
<dbReference type="InterPro" id="IPR000515">
    <property type="entry name" value="MetI-like"/>
</dbReference>
<dbReference type="PANTHER" id="PTHR30614">
    <property type="entry name" value="MEMBRANE COMPONENT OF AMINO ACID ABC TRANSPORTER"/>
    <property type="match status" value="1"/>
</dbReference>
<dbReference type="Pfam" id="PF00528">
    <property type="entry name" value="BPD_transp_1"/>
    <property type="match status" value="1"/>
</dbReference>
<evidence type="ECO:0000313" key="15">
    <source>
        <dbReference type="Proteomes" id="UP000199524"/>
    </source>
</evidence>
<keyword evidence="15" id="KW-1185">Reference proteome</keyword>
<reference evidence="15" key="1">
    <citation type="submission" date="2016-10" db="EMBL/GenBank/DDBJ databases">
        <authorList>
            <person name="Varghese N."/>
            <person name="Submissions S."/>
        </authorList>
    </citation>
    <scope>NUCLEOTIDE SEQUENCE [LARGE SCALE GENOMIC DNA]</scope>
    <source>
        <strain evidence="15">ATCC 23835</strain>
    </source>
</reference>
<evidence type="ECO:0000256" key="5">
    <source>
        <dbReference type="ARBA" id="ARBA00022692"/>
    </source>
</evidence>
<dbReference type="PROSITE" id="PS50928">
    <property type="entry name" value="ABC_TM1"/>
    <property type="match status" value="1"/>
</dbReference>
<dbReference type="InterPro" id="IPR035906">
    <property type="entry name" value="MetI-like_sf"/>
</dbReference>
<dbReference type="AlphaFoldDB" id="A0A1H1X443"/>
<feature type="transmembrane region" description="Helical" evidence="12">
    <location>
        <begin position="196"/>
        <end position="215"/>
    </location>
</feature>
<evidence type="ECO:0000256" key="10">
    <source>
        <dbReference type="ARBA" id="ARBA00062718"/>
    </source>
</evidence>
<protein>
    <recommendedName>
        <fullName evidence="11">Glutamate/aspartate import permease protein GltK</fullName>
    </recommendedName>
</protein>
<evidence type="ECO:0000256" key="6">
    <source>
        <dbReference type="ARBA" id="ARBA00022970"/>
    </source>
</evidence>
<evidence type="ECO:0000259" key="13">
    <source>
        <dbReference type="PROSITE" id="PS50928"/>
    </source>
</evidence>
<dbReference type="GO" id="GO:0043190">
    <property type="term" value="C:ATP-binding cassette (ABC) transporter complex"/>
    <property type="evidence" value="ECO:0007669"/>
    <property type="project" value="InterPro"/>
</dbReference>
<organism evidence="14 15">
    <name type="scientific">Pseudomonas asplenii</name>
    <dbReference type="NCBI Taxonomy" id="53407"/>
    <lineage>
        <taxon>Bacteria</taxon>
        <taxon>Pseudomonadati</taxon>
        <taxon>Pseudomonadota</taxon>
        <taxon>Gammaproteobacteria</taxon>
        <taxon>Pseudomonadales</taxon>
        <taxon>Pseudomonadaceae</taxon>
        <taxon>Pseudomonas</taxon>
    </lineage>
</organism>
<dbReference type="EMBL" id="LT629777">
    <property type="protein sequence ID" value="SDT04097.1"/>
    <property type="molecule type" value="Genomic_DNA"/>
</dbReference>
<evidence type="ECO:0000256" key="3">
    <source>
        <dbReference type="ARBA" id="ARBA00022448"/>
    </source>
</evidence>
<evidence type="ECO:0000256" key="2">
    <source>
        <dbReference type="ARBA" id="ARBA00010072"/>
    </source>
</evidence>
<evidence type="ECO:0000256" key="9">
    <source>
        <dbReference type="ARBA" id="ARBA00060298"/>
    </source>
</evidence>
<evidence type="ECO:0000256" key="11">
    <source>
        <dbReference type="ARBA" id="ARBA00073645"/>
    </source>
</evidence>
<gene>
    <name evidence="14" type="ORF">SAMN05216598_3730</name>
</gene>
<dbReference type="FunFam" id="1.10.3720.10:FF:000006">
    <property type="entry name" value="Glutamate/aspartate ABC transporter, permease protein GltK"/>
    <property type="match status" value="1"/>
</dbReference>
<dbReference type="GO" id="GO:0006865">
    <property type="term" value="P:amino acid transport"/>
    <property type="evidence" value="ECO:0007669"/>
    <property type="project" value="UniProtKB-KW"/>
</dbReference>
<dbReference type="InterPro" id="IPR010065">
    <property type="entry name" value="AA_ABC_transptr_permease_3TM"/>
</dbReference>
<evidence type="ECO:0000256" key="7">
    <source>
        <dbReference type="ARBA" id="ARBA00022989"/>
    </source>
</evidence>
<feature type="domain" description="ABC transmembrane type-1" evidence="13">
    <location>
        <begin position="25"/>
        <end position="215"/>
    </location>
</feature>
<keyword evidence="8 12" id="KW-0472">Membrane</keyword>
<comment type="similarity">
    <text evidence="2">Belongs to the binding-protein-dependent transport system permease family. HisMQ subfamily.</text>
</comment>
<keyword evidence="5 12" id="KW-0812">Transmembrane</keyword>
<keyword evidence="6" id="KW-0029">Amino-acid transport</keyword>
<dbReference type="Gene3D" id="1.10.3720.10">
    <property type="entry name" value="MetI-like"/>
    <property type="match status" value="1"/>
</dbReference>
<dbReference type="SUPFAM" id="SSF161098">
    <property type="entry name" value="MetI-like"/>
    <property type="match status" value="1"/>
</dbReference>
<evidence type="ECO:0000256" key="4">
    <source>
        <dbReference type="ARBA" id="ARBA00022475"/>
    </source>
</evidence>
<comment type="function">
    <text evidence="9">Part of the ABC transporter complex GltIJKL involved in glutamate and aspartate uptake. Probably responsible for the translocation of the substrate across the membrane.</text>
</comment>
<keyword evidence="3 12" id="KW-0813">Transport</keyword>
<dbReference type="GO" id="GO:0022857">
    <property type="term" value="F:transmembrane transporter activity"/>
    <property type="evidence" value="ECO:0007669"/>
    <property type="project" value="InterPro"/>
</dbReference>
<name>A0A1H1X443_9PSED</name>
<feature type="transmembrane region" description="Helical" evidence="12">
    <location>
        <begin position="143"/>
        <end position="164"/>
    </location>
</feature>
<feature type="transmembrane region" description="Helical" evidence="12">
    <location>
        <begin position="25"/>
        <end position="49"/>
    </location>
</feature>
<sequence length="245" mass="27196">MFEIIANNWQQLLVGQYPQGPLGGLALTMILSVLGLVIAFPLSVVLAFCRISPYKMLNIPATVLVYVVRGLPLVMLVFWSYFLVPVLVGQSVSGFTALICTLVIYEAAYLSEVVRAGIQSIPEGQVEAARSLGMSYRKTMFKVVLPQALYNMVPSLISQFVSLIKETSIGYVISVQEITFSANQINTQLLTKPFEVFAILALTYYILCFCLTQLAKWAERRTTQKRLGLRSPKGGELNDQILESQ</sequence>
<comment type="subunit">
    <text evidence="10">The complex is composed of two ATP-binding proteins (GltL), two transmembrane proteins (GltJ and GltK) and a solute-binding protein (GltI).</text>
</comment>
<keyword evidence="7 12" id="KW-1133">Transmembrane helix</keyword>
<comment type="subcellular location">
    <subcellularLocation>
        <location evidence="1">Cell inner membrane</location>
        <topology evidence="1">Multi-pass membrane protein</topology>
    </subcellularLocation>
    <subcellularLocation>
        <location evidence="12">Cell membrane</location>
        <topology evidence="12">Multi-pass membrane protein</topology>
    </subcellularLocation>
</comment>
<dbReference type="RefSeq" id="WP_090207336.1">
    <property type="nucleotide sequence ID" value="NZ_LT629777.1"/>
</dbReference>
<feature type="transmembrane region" description="Helical" evidence="12">
    <location>
        <begin position="87"/>
        <end position="105"/>
    </location>
</feature>
<dbReference type="NCBIfam" id="TIGR01726">
    <property type="entry name" value="HEQRo_perm_3TM"/>
    <property type="match status" value="1"/>
</dbReference>
<evidence type="ECO:0000256" key="1">
    <source>
        <dbReference type="ARBA" id="ARBA00004429"/>
    </source>
</evidence>
<keyword evidence="4" id="KW-1003">Cell membrane</keyword>
<evidence type="ECO:0000313" key="14">
    <source>
        <dbReference type="EMBL" id="SDT04097.1"/>
    </source>
</evidence>
<accession>A0A1H1X443</accession>
<evidence type="ECO:0000256" key="12">
    <source>
        <dbReference type="RuleBase" id="RU363032"/>
    </source>
</evidence>